<sequence length="277" mass="31670">MVMAMNSFMTDEARNRRSLVVRDIIARLPHFRRPPIISHVTALQYWGCPPYGNKLDTNLLHVAVKERRKRPFAEGVQPHLWTSPMPVHEDKGFFVVQPAVCLAQMASYLSEDELVQVASSFACRDRSRRVATMADLIAYAERTPKFHGRSKILRMRPYLLENTDSPREALLAKFLIEAGIGPLVANYPVKLDASYCYIDLAIVNLKLGLEYQGAHHADAEQMRRDADKHNQLIRRGWRIIYVTAKDFEHPYKVQQFLLTVRGAIAHQAHLLGLKEAT</sequence>
<gene>
    <name evidence="1" type="ORF">BCUN_1742</name>
</gene>
<dbReference type="AlphaFoldDB" id="A0A087AIG6"/>
<protein>
    <recommendedName>
        <fullName evidence="3">DUF559 domain-containing protein</fullName>
    </recommendedName>
</protein>
<keyword evidence="2" id="KW-1185">Reference proteome</keyword>
<evidence type="ECO:0000313" key="2">
    <source>
        <dbReference type="Proteomes" id="UP000029067"/>
    </source>
</evidence>
<dbReference type="InterPro" id="IPR011335">
    <property type="entry name" value="Restrct_endonuc-II-like"/>
</dbReference>
<dbReference type="STRING" id="1688.BCUN_1742"/>
<evidence type="ECO:0000313" key="1">
    <source>
        <dbReference type="EMBL" id="KFI58566.1"/>
    </source>
</evidence>
<proteinExistence type="predicted"/>
<dbReference type="Proteomes" id="UP000029067">
    <property type="component" value="Unassembled WGS sequence"/>
</dbReference>
<dbReference type="Gene3D" id="3.40.960.10">
    <property type="entry name" value="VSR Endonuclease"/>
    <property type="match status" value="1"/>
</dbReference>
<evidence type="ECO:0008006" key="3">
    <source>
        <dbReference type="Google" id="ProtNLM"/>
    </source>
</evidence>
<comment type="caution">
    <text evidence="1">The sequence shown here is derived from an EMBL/GenBank/DDBJ whole genome shotgun (WGS) entry which is preliminary data.</text>
</comment>
<organism evidence="1 2">
    <name type="scientific">Bifidobacterium cuniculi</name>
    <dbReference type="NCBI Taxonomy" id="1688"/>
    <lineage>
        <taxon>Bacteria</taxon>
        <taxon>Bacillati</taxon>
        <taxon>Actinomycetota</taxon>
        <taxon>Actinomycetes</taxon>
        <taxon>Bifidobacteriales</taxon>
        <taxon>Bifidobacteriaceae</taxon>
        <taxon>Bifidobacterium</taxon>
    </lineage>
</organism>
<name>A0A087AIG6_9BIFI</name>
<reference evidence="1 2" key="1">
    <citation type="submission" date="2014-03" db="EMBL/GenBank/DDBJ databases">
        <title>Genomics of Bifidobacteria.</title>
        <authorList>
            <person name="Ventura M."/>
            <person name="Milani C."/>
            <person name="Lugli G.A."/>
        </authorList>
    </citation>
    <scope>NUCLEOTIDE SEQUENCE [LARGE SCALE GENOMIC DNA]</scope>
    <source>
        <strain evidence="1 2">LMG 10738</strain>
    </source>
</reference>
<accession>A0A087AIG6</accession>
<dbReference type="SUPFAM" id="SSF52980">
    <property type="entry name" value="Restriction endonuclease-like"/>
    <property type="match status" value="1"/>
</dbReference>
<dbReference type="EMBL" id="JGYV01000029">
    <property type="protein sequence ID" value="KFI58566.1"/>
    <property type="molecule type" value="Genomic_DNA"/>
</dbReference>
<dbReference type="eggNOG" id="COG2852">
    <property type="taxonomic scope" value="Bacteria"/>
</dbReference>